<dbReference type="InterPro" id="IPR050789">
    <property type="entry name" value="Diverse_Enzym_Activities"/>
</dbReference>
<dbReference type="Pfam" id="PF00144">
    <property type="entry name" value="Beta-lactamase"/>
    <property type="match status" value="1"/>
</dbReference>
<evidence type="ECO:0000259" key="1">
    <source>
        <dbReference type="Pfam" id="PF00144"/>
    </source>
</evidence>
<accession>A0A1L7CYY7</accession>
<protein>
    <submittedName>
        <fullName evidence="2">Beta-lactamase</fullName>
    </submittedName>
</protein>
<gene>
    <name evidence="2" type="ORF">CSPHI_08375</name>
</gene>
<dbReference type="Gene3D" id="3.40.710.10">
    <property type="entry name" value="DD-peptidase/beta-lactamase superfamily"/>
    <property type="match status" value="1"/>
</dbReference>
<reference evidence="2 3" key="1">
    <citation type="submission" date="2014-08" db="EMBL/GenBank/DDBJ databases">
        <title>Complete genome sequence of Corynebacterium sphenisci CECT 5990(T) (=DSM 44792(T)), isolated from healthy wild penguins.</title>
        <authorList>
            <person name="Ruckert C."/>
            <person name="Albersmeier A."/>
            <person name="Winkler A."/>
            <person name="Kalinowski J."/>
        </authorList>
    </citation>
    <scope>NUCLEOTIDE SEQUENCE [LARGE SCALE GENOMIC DNA]</scope>
    <source>
        <strain evidence="2 3">DSM 44792</strain>
    </source>
</reference>
<sequence length="257" mass="27007">MRGPGGEWAVHGDPDRRYGLASVTKLLSAHAFLIAVEEGVFDLDGACGPPGATVRHLLAHASGVGFASREPERAPGERRIYSSAGFDILADAVAAETGMAFPHYLREATFAPLGMAGAALHGSAGHGGEATAAGLMNFADEILDPALLHPGTVAEALTVQFPGLDGVVPGYGPQRPADWGLGFQIHGRPKSRRGLWFGASMPADVAGHFGQAGTFLWLHAPTGRACVVLTDRPFGDWAKPRWTEWNDRLWAALGEAG</sequence>
<dbReference type="InterPro" id="IPR012338">
    <property type="entry name" value="Beta-lactam/transpept-like"/>
</dbReference>
<keyword evidence="3" id="KW-1185">Reference proteome</keyword>
<dbReference type="PANTHER" id="PTHR43283:SF15">
    <property type="entry name" value="CONSERVED PROTEIN"/>
    <property type="match status" value="1"/>
</dbReference>
<proteinExistence type="predicted"/>
<evidence type="ECO:0000313" key="2">
    <source>
        <dbReference type="EMBL" id="APT91044.1"/>
    </source>
</evidence>
<dbReference type="PANTHER" id="PTHR43283">
    <property type="entry name" value="BETA-LACTAMASE-RELATED"/>
    <property type="match status" value="1"/>
</dbReference>
<dbReference type="AlphaFoldDB" id="A0A1L7CYY7"/>
<name>A0A1L7CYY7_9CORY</name>
<feature type="domain" description="Beta-lactamase-related" evidence="1">
    <location>
        <begin position="13"/>
        <end position="235"/>
    </location>
</feature>
<dbReference type="Proteomes" id="UP000185469">
    <property type="component" value="Chromosome"/>
</dbReference>
<dbReference type="STRING" id="1437874.CSPHI_08375"/>
<dbReference type="SUPFAM" id="SSF56601">
    <property type="entry name" value="beta-lactamase/transpeptidase-like"/>
    <property type="match status" value="1"/>
</dbReference>
<dbReference type="InterPro" id="IPR001466">
    <property type="entry name" value="Beta-lactam-related"/>
</dbReference>
<evidence type="ECO:0000313" key="3">
    <source>
        <dbReference type="Proteomes" id="UP000185469"/>
    </source>
</evidence>
<dbReference type="KEGG" id="csph:CSPHI_08375"/>
<organism evidence="2 3">
    <name type="scientific">Corynebacterium sphenisci DSM 44792</name>
    <dbReference type="NCBI Taxonomy" id="1437874"/>
    <lineage>
        <taxon>Bacteria</taxon>
        <taxon>Bacillati</taxon>
        <taxon>Actinomycetota</taxon>
        <taxon>Actinomycetes</taxon>
        <taxon>Mycobacteriales</taxon>
        <taxon>Corynebacteriaceae</taxon>
        <taxon>Corynebacterium</taxon>
    </lineage>
</organism>
<dbReference type="EMBL" id="CP009248">
    <property type="protein sequence ID" value="APT91044.1"/>
    <property type="molecule type" value="Genomic_DNA"/>
</dbReference>